<organism evidence="3 4">
    <name type="scientific">Quadrisphaera granulorum</name>
    <dbReference type="NCBI Taxonomy" id="317664"/>
    <lineage>
        <taxon>Bacteria</taxon>
        <taxon>Bacillati</taxon>
        <taxon>Actinomycetota</taxon>
        <taxon>Actinomycetes</taxon>
        <taxon>Kineosporiales</taxon>
        <taxon>Kineosporiaceae</taxon>
        <taxon>Quadrisphaera</taxon>
    </lineage>
</organism>
<dbReference type="GO" id="GO:0005829">
    <property type="term" value="C:cytosol"/>
    <property type="evidence" value="ECO:0007669"/>
    <property type="project" value="TreeGrafter"/>
</dbReference>
<dbReference type="NCBIfam" id="TIGR03558">
    <property type="entry name" value="oxido_grp_1"/>
    <property type="match status" value="1"/>
</dbReference>
<dbReference type="Proteomes" id="UP000245469">
    <property type="component" value="Unassembled WGS sequence"/>
</dbReference>
<proteinExistence type="predicted"/>
<evidence type="ECO:0000313" key="4">
    <source>
        <dbReference type="Proteomes" id="UP000245469"/>
    </source>
</evidence>
<dbReference type="PANTHER" id="PTHR30137:SF6">
    <property type="entry name" value="LUCIFERASE-LIKE MONOOXYGENASE"/>
    <property type="match status" value="1"/>
</dbReference>
<comment type="caution">
    <text evidence="3">The sequence shown here is derived from an EMBL/GenBank/DDBJ whole genome shotgun (WGS) entry which is preliminary data.</text>
</comment>
<dbReference type="PANTHER" id="PTHR30137">
    <property type="entry name" value="LUCIFERASE-LIKE MONOOXYGENASE"/>
    <property type="match status" value="1"/>
</dbReference>
<dbReference type="SUPFAM" id="SSF51679">
    <property type="entry name" value="Bacterial luciferase-like"/>
    <property type="match status" value="1"/>
</dbReference>
<gene>
    <name evidence="3" type="ORF">BXY45_116100</name>
</gene>
<dbReference type="EMBL" id="QGDQ01000016">
    <property type="protein sequence ID" value="PWJ52964.1"/>
    <property type="molecule type" value="Genomic_DNA"/>
</dbReference>
<dbReference type="InterPro" id="IPR036661">
    <property type="entry name" value="Luciferase-like_sf"/>
</dbReference>
<dbReference type="GO" id="GO:0016705">
    <property type="term" value="F:oxidoreductase activity, acting on paired donors, with incorporation or reduction of molecular oxygen"/>
    <property type="evidence" value="ECO:0007669"/>
    <property type="project" value="InterPro"/>
</dbReference>
<protein>
    <submittedName>
        <fullName evidence="3">Luciferase family oxidoreductase group 1</fullName>
    </submittedName>
</protein>
<feature type="domain" description="Luciferase-like" evidence="2">
    <location>
        <begin position="24"/>
        <end position="338"/>
    </location>
</feature>
<accession>A0A316A827</accession>
<dbReference type="InterPro" id="IPR019949">
    <property type="entry name" value="CmoO-like"/>
</dbReference>
<name>A0A316A827_9ACTN</name>
<evidence type="ECO:0000259" key="2">
    <source>
        <dbReference type="Pfam" id="PF00296"/>
    </source>
</evidence>
<dbReference type="AlphaFoldDB" id="A0A316A827"/>
<dbReference type="Gene3D" id="3.20.20.30">
    <property type="entry name" value="Luciferase-like domain"/>
    <property type="match status" value="1"/>
</dbReference>
<keyword evidence="4" id="KW-1185">Reference proteome</keyword>
<comment type="similarity">
    <text evidence="1">To bacterial alkanal monooxygenase alpha and beta chains.</text>
</comment>
<evidence type="ECO:0000256" key="1">
    <source>
        <dbReference type="ARBA" id="ARBA00007789"/>
    </source>
</evidence>
<dbReference type="InterPro" id="IPR050766">
    <property type="entry name" value="Bact_Lucif_Oxidored"/>
</dbReference>
<evidence type="ECO:0000313" key="3">
    <source>
        <dbReference type="EMBL" id="PWJ52964.1"/>
    </source>
</evidence>
<dbReference type="Pfam" id="PF00296">
    <property type="entry name" value="Bac_luciferase"/>
    <property type="match status" value="1"/>
</dbReference>
<dbReference type="InterPro" id="IPR011251">
    <property type="entry name" value="Luciferase-like_dom"/>
</dbReference>
<sequence length="369" mass="37740">MRAVALGMSAHVPLSVLDLAPINRHAAHGRGARETLAASVELARAAERHGYRRVWYAEHHSMPSIASSAPAVLVAHVAAHTSTIRLGAGGVMLPNHAPLTIAEQFGTLAAAYPGRIDLGLGRAPGSDGATSAALRRDPSAADTFPDDVVELQDLLAGTPRPDGVRAVPLALDDDGLPVPLYILGSSLFGARLAAALGLPYAFASHFAPDALEQAMDLYRREFTPSDRPGALVAPHAIAAINVFAAEDDATAQAHLLAARRQRAVALFGRTVRPGVLPGGLGGADLNTADDATFDAAADALLDAGAGVHVDRMTRLAAVGTPHDVVAQLDAFAARVGADELITAHGAPSAAARVRSVELVGAAVSAALAA</sequence>
<reference evidence="3 4" key="1">
    <citation type="submission" date="2018-03" db="EMBL/GenBank/DDBJ databases">
        <title>Genomic Encyclopedia of Archaeal and Bacterial Type Strains, Phase II (KMG-II): from individual species to whole genera.</title>
        <authorList>
            <person name="Goeker M."/>
        </authorList>
    </citation>
    <scope>NUCLEOTIDE SEQUENCE [LARGE SCALE GENOMIC DNA]</scope>
    <source>
        <strain evidence="3 4">DSM 44889</strain>
    </source>
</reference>